<evidence type="ECO:0000256" key="1">
    <source>
        <dbReference type="SAM" id="MobiDB-lite"/>
    </source>
</evidence>
<sequence length="148" mass="16344">MHVLAVSPAQLLFLATSYKEQDGTRRESSQPHTEHALGGWLPSLDRTGSPHCAANDPQKQKRSKQCGPFFPTAAPPSVDIGIIADHYRANTSHERIVCPLYGEKLLLSRRPDIEWGETYRRTGHASARASFAAHQSSLAPLPKRPRAL</sequence>
<name>A0A9P4N5X3_9PLEO</name>
<gene>
    <name evidence="2" type="ORF">CC78DRAFT_577996</name>
</gene>
<evidence type="ECO:0000313" key="2">
    <source>
        <dbReference type="EMBL" id="KAF2266683.1"/>
    </source>
</evidence>
<dbReference type="AlphaFoldDB" id="A0A9P4N5X3"/>
<evidence type="ECO:0000313" key="3">
    <source>
        <dbReference type="Proteomes" id="UP000800093"/>
    </source>
</evidence>
<proteinExistence type="predicted"/>
<keyword evidence="3" id="KW-1185">Reference proteome</keyword>
<reference evidence="3" key="1">
    <citation type="journal article" date="2020" name="Stud. Mycol.">
        <title>101 Dothideomycetes genomes: A test case for predicting lifestyles and emergence of pathogens.</title>
        <authorList>
            <person name="Haridas S."/>
            <person name="Albert R."/>
            <person name="Binder M."/>
            <person name="Bloem J."/>
            <person name="LaButti K."/>
            <person name="Salamov A."/>
            <person name="Andreopoulos B."/>
            <person name="Baker S."/>
            <person name="Barry K."/>
            <person name="Bills G."/>
            <person name="Bluhm B."/>
            <person name="Cannon C."/>
            <person name="Castanera R."/>
            <person name="Culley D."/>
            <person name="Daum C."/>
            <person name="Ezra D."/>
            <person name="Gonzalez J."/>
            <person name="Henrissat B."/>
            <person name="Kuo A."/>
            <person name="Liang C."/>
            <person name="Lipzen A."/>
            <person name="Lutzoni F."/>
            <person name="Magnuson J."/>
            <person name="Mondo S."/>
            <person name="Nolan M."/>
            <person name="Ohm R."/>
            <person name="Pangilinan J."/>
            <person name="Park H.-J."/>
            <person name="Ramirez L."/>
            <person name="Alfaro M."/>
            <person name="Sun H."/>
            <person name="Tritt A."/>
            <person name="Yoshinaga Y."/>
            <person name="Zwiers L.-H."/>
            <person name="Turgeon B."/>
            <person name="Goodwin S."/>
            <person name="Spatafora J."/>
            <person name="Crous P."/>
            <person name="Grigoriev I."/>
        </authorList>
    </citation>
    <scope>NUCLEOTIDE SEQUENCE [LARGE SCALE GENOMIC DNA]</scope>
    <source>
        <strain evidence="3">CBS 304.66</strain>
    </source>
</reference>
<dbReference type="Proteomes" id="UP000800093">
    <property type="component" value="Unassembled WGS sequence"/>
</dbReference>
<feature type="compositionally biased region" description="Basic and acidic residues" evidence="1">
    <location>
        <begin position="22"/>
        <end position="35"/>
    </location>
</feature>
<feature type="region of interest" description="Disordered" evidence="1">
    <location>
        <begin position="22"/>
        <end position="68"/>
    </location>
</feature>
<dbReference type="EMBL" id="ML986596">
    <property type="protein sequence ID" value="KAF2266683.1"/>
    <property type="molecule type" value="Genomic_DNA"/>
</dbReference>
<accession>A0A9P4N5X3</accession>
<protein>
    <submittedName>
        <fullName evidence="2">Uncharacterized protein</fullName>
    </submittedName>
</protein>
<organism evidence="2 3">
    <name type="scientific">Lojkania enalia</name>
    <dbReference type="NCBI Taxonomy" id="147567"/>
    <lineage>
        <taxon>Eukaryota</taxon>
        <taxon>Fungi</taxon>
        <taxon>Dikarya</taxon>
        <taxon>Ascomycota</taxon>
        <taxon>Pezizomycotina</taxon>
        <taxon>Dothideomycetes</taxon>
        <taxon>Pleosporomycetidae</taxon>
        <taxon>Pleosporales</taxon>
        <taxon>Pleosporales incertae sedis</taxon>
        <taxon>Lojkania</taxon>
    </lineage>
</organism>
<comment type="caution">
    <text evidence="2">The sequence shown here is derived from an EMBL/GenBank/DDBJ whole genome shotgun (WGS) entry which is preliminary data.</text>
</comment>